<dbReference type="Proteomes" id="UP001156870">
    <property type="component" value="Unassembled WGS sequence"/>
</dbReference>
<dbReference type="InterPro" id="IPR024079">
    <property type="entry name" value="MetalloPept_cat_dom_sf"/>
</dbReference>
<evidence type="ECO:0000256" key="1">
    <source>
        <dbReference type="SAM" id="MobiDB-lite"/>
    </source>
</evidence>
<dbReference type="Gene3D" id="3.90.215.10">
    <property type="entry name" value="Gamma Fibrinogen, chain A, domain 1"/>
    <property type="match status" value="1"/>
</dbReference>
<accession>A0AA37WKE0</accession>
<dbReference type="SUPFAM" id="SSF55486">
    <property type="entry name" value="Metalloproteases ('zincins'), catalytic domain"/>
    <property type="match status" value="1"/>
</dbReference>
<reference evidence="2 3" key="1">
    <citation type="journal article" date="2014" name="Int. J. Syst. Evol. Microbiol.">
        <title>Complete genome sequence of Corynebacterium casei LMG S-19264T (=DSM 44701T), isolated from a smear-ripened cheese.</title>
        <authorList>
            <consortium name="US DOE Joint Genome Institute (JGI-PGF)"/>
            <person name="Walter F."/>
            <person name="Albersmeier A."/>
            <person name="Kalinowski J."/>
            <person name="Ruckert C."/>
        </authorList>
    </citation>
    <scope>NUCLEOTIDE SEQUENCE [LARGE SCALE GENOMIC DNA]</scope>
    <source>
        <strain evidence="2 3">NBRC 110095</strain>
    </source>
</reference>
<keyword evidence="3" id="KW-1185">Reference proteome</keyword>
<feature type="compositionally biased region" description="Acidic residues" evidence="1">
    <location>
        <begin position="743"/>
        <end position="757"/>
    </location>
</feature>
<organism evidence="2 3">
    <name type="scientific">Marinibactrum halimedae</name>
    <dbReference type="NCBI Taxonomy" id="1444977"/>
    <lineage>
        <taxon>Bacteria</taxon>
        <taxon>Pseudomonadati</taxon>
        <taxon>Pseudomonadota</taxon>
        <taxon>Gammaproteobacteria</taxon>
        <taxon>Cellvibrionales</taxon>
        <taxon>Cellvibrionaceae</taxon>
        <taxon>Marinibactrum</taxon>
    </lineage>
</organism>
<dbReference type="SUPFAM" id="SSF56496">
    <property type="entry name" value="Fibrinogen C-terminal domain-like"/>
    <property type="match status" value="1"/>
</dbReference>
<name>A0AA37WKE0_9GAMM</name>
<evidence type="ECO:0000313" key="2">
    <source>
        <dbReference type="EMBL" id="GLS24873.1"/>
    </source>
</evidence>
<comment type="caution">
    <text evidence="2">The sequence shown here is derived from an EMBL/GenBank/DDBJ whole genome shotgun (WGS) entry which is preliminary data.</text>
</comment>
<feature type="region of interest" description="Disordered" evidence="1">
    <location>
        <begin position="691"/>
        <end position="773"/>
    </location>
</feature>
<dbReference type="InterPro" id="IPR036056">
    <property type="entry name" value="Fibrinogen-like_C"/>
</dbReference>
<dbReference type="Gene3D" id="3.40.390.10">
    <property type="entry name" value="Collagenase (Catalytic Domain)"/>
    <property type="match status" value="1"/>
</dbReference>
<dbReference type="EMBL" id="BSPD01000020">
    <property type="protein sequence ID" value="GLS24873.1"/>
    <property type="molecule type" value="Genomic_DNA"/>
</dbReference>
<dbReference type="RefSeq" id="WP_232592306.1">
    <property type="nucleotide sequence ID" value="NZ_BSPD01000020.1"/>
</dbReference>
<protein>
    <submittedName>
        <fullName evidence="2">Uncharacterized protein</fullName>
    </submittedName>
</protein>
<sequence length="888" mass="100994">MLFSSLFLFVGQIHAFVGTSDPNQYSILFQYEEVANASGQANIRYPMCIPQEKQNTPEATRFLSEANKVANEWNAHTKAALGAEWPVERITFYTEVAEDDCRNKRHQLESGLTVHPVMINIHGGTVFNGGPFSLGPTESHFDNIERFYTIFLHEYGHTLGLADDYKGMSIQGGRPPSMMKMHEELQEEDKHALRFIWNKRKDPDNIQCPSTHFFIDDGYLNIFWGANAMSCLPYLKDNILGNAHLQEYQIEDPDNCVIFMDDPNADLSLFNGNKGDQARYREQNPEEYFTGSAIHPPICLDENNEGLIPISVLLTIDQANKADSLWVGKNIHTNIRFLKEQDNGRYHTVKEEHISYPFAWFDNLWFTYDQEVGREIPMHVDAMIVSIVDNKKEMTTPNIADVDEALSQQINTSSWPTPQIIEDIKANQTGSNCSALDITTSGIYAISRDTFSDQQVYCEVDDDGKKWTYLGYVSDTGIFKSVFHLQRGVSQVENPSHQGEHWLENENIYRYIMDLSRTDHYHASSLSGYSNGLSSKMEDNEMLIKVMDYHNGPKIYLKYEKDFSYFNDKYHRICEDNKTFDGLQLKIDWPNEDWAEFSNPAQWPDNQYFDAEISCPIRGLSEAQHIEFTYTDKTLGKNGVAFSFQQNLSYGLKLHNDEWTTRYPPEPLNALYARRNYQSWLFINDTEAVIYQPDNNDTPNDNDDNPDGDNNEPGDDQSGDNNPGTDQPADNNPGNDQPGDNDPVNDDGDTDSEDGDSDQGGNIPNDGDSDSSDTIDIRLSNFIINQLLNRSSGKQPVLHFGITVNSVSAKLYTMTIANSGDISESDNIQGAYLYYDRDKNGAIDINSSDEQISIEEFTAGNRELTFQLSEPLTLENGFSRFFIIYDMQ</sequence>
<gene>
    <name evidence="2" type="ORF">GCM10007877_05870</name>
</gene>
<evidence type="ECO:0000313" key="3">
    <source>
        <dbReference type="Proteomes" id="UP001156870"/>
    </source>
</evidence>
<feature type="compositionally biased region" description="Acidic residues" evidence="1">
    <location>
        <begin position="700"/>
        <end position="718"/>
    </location>
</feature>
<feature type="compositionally biased region" description="Low complexity" evidence="1">
    <location>
        <begin position="726"/>
        <end position="742"/>
    </location>
</feature>
<dbReference type="AlphaFoldDB" id="A0AA37WKE0"/>
<dbReference type="GO" id="GO:0008237">
    <property type="term" value="F:metallopeptidase activity"/>
    <property type="evidence" value="ECO:0007669"/>
    <property type="project" value="InterPro"/>
</dbReference>
<proteinExistence type="predicted"/>
<dbReference type="InterPro" id="IPR014716">
    <property type="entry name" value="Fibrinogen_a/b/g_C_1"/>
</dbReference>